<dbReference type="Pfam" id="PF22811">
    <property type="entry name" value="Zn_ribbon_NrdR"/>
    <property type="match status" value="1"/>
</dbReference>
<sequence>MAQGIPCPLCASASRVLETRMANDVVLRRRRECTVCRFRFSTLERIISPARFRVDWDPLAQKAS</sequence>
<dbReference type="RefSeq" id="WP_007043276.1">
    <property type="nucleotide sequence ID" value="NZ_AFWT01000078.1"/>
</dbReference>
<evidence type="ECO:0000259" key="1">
    <source>
        <dbReference type="Pfam" id="PF22811"/>
    </source>
</evidence>
<dbReference type="Proteomes" id="UP000004200">
    <property type="component" value="Unassembled WGS sequence"/>
</dbReference>
<organism evidence="2 3">
    <name type="scientific">Thiorhodococcus drewsii AZ1</name>
    <dbReference type="NCBI Taxonomy" id="765913"/>
    <lineage>
        <taxon>Bacteria</taxon>
        <taxon>Pseudomonadati</taxon>
        <taxon>Pseudomonadota</taxon>
        <taxon>Gammaproteobacteria</taxon>
        <taxon>Chromatiales</taxon>
        <taxon>Chromatiaceae</taxon>
        <taxon>Thiorhodococcus</taxon>
    </lineage>
</organism>
<feature type="domain" description="Transcriptional repressor NrdR-like N-terminal" evidence="1">
    <location>
        <begin position="7"/>
        <end position="44"/>
    </location>
</feature>
<evidence type="ECO:0000313" key="3">
    <source>
        <dbReference type="Proteomes" id="UP000004200"/>
    </source>
</evidence>
<evidence type="ECO:0000313" key="2">
    <source>
        <dbReference type="EMBL" id="EGV27618.1"/>
    </source>
</evidence>
<reference evidence="2 3" key="1">
    <citation type="submission" date="2011-06" db="EMBL/GenBank/DDBJ databases">
        <title>The draft genome of Thiorhodococcus drewsii AZ1.</title>
        <authorList>
            <consortium name="US DOE Joint Genome Institute (JGI-PGF)"/>
            <person name="Lucas S."/>
            <person name="Han J."/>
            <person name="Lapidus A."/>
            <person name="Cheng J.-F."/>
            <person name="Goodwin L."/>
            <person name="Pitluck S."/>
            <person name="Peters L."/>
            <person name="Land M.L."/>
            <person name="Hauser L."/>
            <person name="Vogl K."/>
            <person name="Liu Z."/>
            <person name="Imhoff J."/>
            <person name="Thiel V."/>
            <person name="Frigaard N.-U."/>
            <person name="Bryant D.A."/>
            <person name="Woyke T.J."/>
        </authorList>
    </citation>
    <scope>NUCLEOTIDE SEQUENCE [LARGE SCALE GENOMIC DNA]</scope>
    <source>
        <strain evidence="2 3">AZ1</strain>
    </source>
</reference>
<dbReference type="AlphaFoldDB" id="G2E8F0"/>
<name>G2E8F0_9GAMM</name>
<keyword evidence="3" id="KW-1185">Reference proteome</keyword>
<dbReference type="EMBL" id="AFWT01000078">
    <property type="protein sequence ID" value="EGV27618.1"/>
    <property type="molecule type" value="Genomic_DNA"/>
</dbReference>
<gene>
    <name evidence="2" type="ORF">ThidrDRAFT_4564</name>
</gene>
<comment type="caution">
    <text evidence="2">The sequence shown here is derived from an EMBL/GenBank/DDBJ whole genome shotgun (WGS) entry which is preliminary data.</text>
</comment>
<dbReference type="InterPro" id="IPR055173">
    <property type="entry name" value="NrdR-like_N"/>
</dbReference>
<accession>G2E8F0</accession>
<dbReference type="STRING" id="765913.ThidrDRAFT_4564"/>
<protein>
    <recommendedName>
        <fullName evidence="1">Transcriptional repressor NrdR-like N-terminal domain-containing protein</fullName>
    </recommendedName>
</protein>
<proteinExistence type="predicted"/>